<keyword evidence="10 12" id="KW-0326">Glycosidase</keyword>
<evidence type="ECO:0000256" key="11">
    <source>
        <dbReference type="ARBA" id="ARBA00038888"/>
    </source>
</evidence>
<keyword evidence="19" id="KW-1185">Reference proteome</keyword>
<reference evidence="17 19" key="1">
    <citation type="journal article" date="2011" name="Science">
        <title>Comparative functional genomics of the fission yeasts.</title>
        <authorList>
            <person name="Rhind N."/>
            <person name="Chen Z."/>
            <person name="Yassour M."/>
            <person name="Thompson D.A."/>
            <person name="Haas B.J."/>
            <person name="Habib N."/>
            <person name="Wapinski I."/>
            <person name="Roy S."/>
            <person name="Lin M.F."/>
            <person name="Heiman D.I."/>
            <person name="Young S.K."/>
            <person name="Furuya K."/>
            <person name="Guo Y."/>
            <person name="Pidoux A."/>
            <person name="Chen H.M."/>
            <person name="Robbertse B."/>
            <person name="Goldberg J.M."/>
            <person name="Aoki K."/>
            <person name="Bayne E.H."/>
            <person name="Berlin A.M."/>
            <person name="Desjardins C.A."/>
            <person name="Dobbs E."/>
            <person name="Dukaj L."/>
            <person name="Fan L."/>
            <person name="FitzGerald M.G."/>
            <person name="French C."/>
            <person name="Gujja S."/>
            <person name="Hansen K."/>
            <person name="Keifenheim D."/>
            <person name="Levin J.Z."/>
            <person name="Mosher R.A."/>
            <person name="Mueller C.A."/>
            <person name="Pfiffner J."/>
            <person name="Priest M."/>
            <person name="Russ C."/>
            <person name="Smialowska A."/>
            <person name="Swoboda P."/>
            <person name="Sykes S.M."/>
            <person name="Vaughn M."/>
            <person name="Vengrova S."/>
            <person name="Yoder R."/>
            <person name="Zeng Q."/>
            <person name="Allshire R."/>
            <person name="Baulcombe D."/>
            <person name="Birren B.W."/>
            <person name="Brown W."/>
            <person name="Ekwall K."/>
            <person name="Kellis M."/>
            <person name="Leatherwood J."/>
            <person name="Levin H."/>
            <person name="Margalit H."/>
            <person name="Martienssen R."/>
            <person name="Nieduszynski C.A."/>
            <person name="Spatafora J.W."/>
            <person name="Friedman N."/>
            <person name="Dalgaard J.Z."/>
            <person name="Baumann P."/>
            <person name="Niki H."/>
            <person name="Regev A."/>
            <person name="Nusbaum C."/>
        </authorList>
    </citation>
    <scope>NUCLEOTIDE SEQUENCE [LARGE SCALE GENOMIC DNA]</scope>
    <source>
        <strain evidence="19">yFS275 / FY16936</strain>
    </source>
</reference>
<dbReference type="InterPro" id="IPR031631">
    <property type="entry name" value="Glyco_hydro_63N"/>
</dbReference>
<dbReference type="InterPro" id="IPR004888">
    <property type="entry name" value="Glycoside_hydrolase_63"/>
</dbReference>
<dbReference type="SUPFAM" id="SSF48208">
    <property type="entry name" value="Six-hairpin glycosidases"/>
    <property type="match status" value="1"/>
</dbReference>
<protein>
    <recommendedName>
        <fullName evidence="11 12">Mannosyl-oligosaccharide glucosidase</fullName>
        <ecNumber evidence="11 12">3.2.1.106</ecNumber>
    </recommendedName>
    <alternativeName>
        <fullName evidence="13">Glucosidase I</fullName>
    </alternativeName>
</protein>
<dbReference type="eggNOG" id="KOG2161">
    <property type="taxonomic scope" value="Eukaryota"/>
</dbReference>
<feature type="domain" description="Glycosyl hydrolase family 63 N-terminal" evidence="16">
    <location>
        <begin position="40"/>
        <end position="254"/>
    </location>
</feature>
<dbReference type="InterPro" id="IPR031335">
    <property type="entry name" value="Glyco_hydro_63_C"/>
</dbReference>
<dbReference type="GO" id="GO:0098553">
    <property type="term" value="C:lumenal side of endoplasmic reticulum membrane"/>
    <property type="evidence" value="ECO:0007669"/>
    <property type="project" value="EnsemblFungi"/>
</dbReference>
<evidence type="ECO:0000256" key="3">
    <source>
        <dbReference type="ARBA" id="ARBA00022692"/>
    </source>
</evidence>
<dbReference type="AlphaFoldDB" id="B6K6M6"/>
<evidence type="ECO:0000259" key="16">
    <source>
        <dbReference type="Pfam" id="PF16923"/>
    </source>
</evidence>
<comment type="catalytic activity">
    <reaction evidence="12">
        <text>N(4)-(alpha-D-Glc-(1-&gt;2)-alpha-D-Glc-(1-&gt;3)-alpha-D-Glc-(1-&gt;3)-alpha-D-Man-(1-&gt;2)-alpha-D-Man-(1-&gt;2)-alpha-D-Man-(1-&gt;3)-[alpha-D-Man-(1-&gt;2)-alpha-D-Man-(1-&gt;3)-[alpha-D-Man-(1-&gt;2)-alpha-D-Man-(1-&gt;6)]-alpha-D-Man-(1-&gt;6)]-beta-D-Man-(1-&gt;4)-beta-D-GlcNAc-(1-&gt;4)-beta-D-GlcNAc)-L-asparaginyl-[protein] + H2O = N(4)-(alpha-D-Glc-(1-&gt;3)-alpha-D-Glc-(1-&gt;3)-alpha-D-Man-(1-&gt;2)-alpha-D-Man-(1-&gt;2)-alpha-D-Man-(1-&gt;3)-[alpha-D-Man-(1-&gt;2)-alpha-D-Man-(1-&gt;3)-[alpha-D-Man-(1-&gt;2)-alpha-D-Man-(1-&gt;6)]-alpha-D-Man-(1-&gt;6)]-beta-D-Man-(1-&gt;4)-beta-D-GlcNAc-(1-&gt;4)-beta-D-GlcNAc)-L-asparaginyl-[protein] + beta-D-glucose</text>
        <dbReference type="Rhea" id="RHEA:55988"/>
        <dbReference type="Rhea" id="RHEA-COMP:12806"/>
        <dbReference type="Rhea" id="RHEA-COMP:14355"/>
        <dbReference type="ChEBI" id="CHEBI:15377"/>
        <dbReference type="ChEBI" id="CHEBI:15903"/>
        <dbReference type="ChEBI" id="CHEBI:59082"/>
        <dbReference type="ChEBI" id="CHEBI:132537"/>
        <dbReference type="EC" id="3.2.1.106"/>
    </reaction>
</comment>
<evidence type="ECO:0000256" key="13">
    <source>
        <dbReference type="RuleBase" id="RU369107"/>
    </source>
</evidence>
<evidence type="ECO:0000256" key="14">
    <source>
        <dbReference type="SAM" id="SignalP"/>
    </source>
</evidence>
<dbReference type="OrthoDB" id="410058at2759"/>
<accession>B6K6M6</accession>
<dbReference type="Gene3D" id="1.50.10.10">
    <property type="match status" value="1"/>
</dbReference>
<dbReference type="GO" id="GO:0005789">
    <property type="term" value="C:endoplasmic reticulum membrane"/>
    <property type="evidence" value="ECO:0000318"/>
    <property type="project" value="GO_Central"/>
</dbReference>
<keyword evidence="8" id="KW-0472">Membrane</keyword>
<dbReference type="PANTHER" id="PTHR10412">
    <property type="entry name" value="MANNOSYL-OLIGOSACCHARIDE GLUCOSIDASE"/>
    <property type="match status" value="1"/>
</dbReference>
<dbReference type="RefSeq" id="XP_002175473.1">
    <property type="nucleotide sequence ID" value="XM_002175437.2"/>
</dbReference>
<dbReference type="GO" id="GO:0009311">
    <property type="term" value="P:oligosaccharide metabolic process"/>
    <property type="evidence" value="ECO:0007669"/>
    <property type="project" value="UniProtKB-UniRule"/>
</dbReference>
<name>B6K6M6_SCHJY</name>
<organism evidence="17 19">
    <name type="scientific">Schizosaccharomyces japonicus (strain yFS275 / FY16936)</name>
    <name type="common">Fission yeast</name>
    <dbReference type="NCBI Taxonomy" id="402676"/>
    <lineage>
        <taxon>Eukaryota</taxon>
        <taxon>Fungi</taxon>
        <taxon>Dikarya</taxon>
        <taxon>Ascomycota</taxon>
        <taxon>Taphrinomycotina</taxon>
        <taxon>Schizosaccharomycetes</taxon>
        <taxon>Schizosaccharomycetales</taxon>
        <taxon>Schizosaccharomycetaceae</taxon>
        <taxon>Schizosaccharomyces</taxon>
    </lineage>
</organism>
<dbReference type="GO" id="GO:0006491">
    <property type="term" value="P:N-glycan processing"/>
    <property type="evidence" value="ECO:0007669"/>
    <property type="project" value="EnsemblFungi"/>
</dbReference>
<evidence type="ECO:0000256" key="4">
    <source>
        <dbReference type="ARBA" id="ARBA00022801"/>
    </source>
</evidence>
<dbReference type="Pfam" id="PF03200">
    <property type="entry name" value="Glyco_hydro_63"/>
    <property type="match status" value="1"/>
</dbReference>
<evidence type="ECO:0000313" key="17">
    <source>
        <dbReference type="EMBL" id="EEB09180.1"/>
    </source>
</evidence>
<dbReference type="Gene3D" id="2.70.98.110">
    <property type="entry name" value="Glycosyl hydrolase family 63, N-terminal domain"/>
    <property type="match status" value="1"/>
</dbReference>
<dbReference type="InterPro" id="IPR008928">
    <property type="entry name" value="6-hairpin_glycosidase_sf"/>
</dbReference>
<comment type="similarity">
    <text evidence="2 12">Belongs to the glycosyl hydrolase 63 family.</text>
</comment>
<evidence type="ECO:0000256" key="10">
    <source>
        <dbReference type="ARBA" id="ARBA00023295"/>
    </source>
</evidence>
<evidence type="ECO:0000256" key="2">
    <source>
        <dbReference type="ARBA" id="ARBA00010833"/>
    </source>
</evidence>
<comment type="subcellular location">
    <subcellularLocation>
        <location evidence="1 12">Endoplasmic reticulum membrane</location>
        <topology evidence="1 12">Single-pass type II membrane protein</topology>
    </subcellularLocation>
</comment>
<comment type="function">
    <text evidence="12">Cleaves the distal alpha 1,2-linked glucose residue from the Glc(3)Man(9)GlcNAc(2) oligosaccharide precursor.</text>
</comment>
<dbReference type="InterPro" id="IPR012341">
    <property type="entry name" value="6hp_glycosidase-like_sf"/>
</dbReference>
<keyword evidence="4 12" id="KW-0378">Hydrolase</keyword>
<sequence>MSSSRSWSRSLLLTCISLCLLSIARCESLLDDVVKRSNDSLLWGAYRPNLYVGVRPRIPKSLMAGLMWTNVDTYGSISRIRHACEQSEDMGYYGWDSYDARLGGHQVIDDYGMGIKLDVDFVKLPEAENGQNWALRVRGTPKKGAPEDIKTAMFFYTYLEGEGILEIQKNEENEGSRPYIVGETPDLGTFLIATKNRFGEHPTFLTAPNNFEDAEETVMDSDYYISLNVEEDDIWKMKDVLLQLLDQKIRIDLQAKGITSLEDLPPAFEELVLPNVAGNTNVQIVEKVFEGAFEFDIIYNSVPFLNVVTEDVITAQIESNKAAFKERFEQTFPIAAPFKNESSLQLFSQRAFANLYGGIGYFYGNSIVSTHGVEDAEDGDYEFAHGFENADMKLQEGTAKLDVERTLFTATPSRPHFARGFYWDEGFHLIPLGLWDTDLSLEILQSWFSLIDEKGWLGREQILGPEARSQVPAEFQTQYPDIANPPTLILALKAFIEQMKSYSGAGDFAERALNQEGDGVSGVTSEADLLRVSHLEFPELTTKFLRSLYPKLRKHYYWFRDTQAGDLESWERDAFSDVEGYRWRGRTYEHCLASGLDDYPRAQPPSFAELHVDLMSWMISFTKNLRFVAEFLGEEEDAATFAEYENNMMHNLDDLHWDEDTGMYCDASVDEYDDPLFVCHTGYVSLMPLMLGLLPSDSPKLGRLLEVLRDEDELWSPYGIRSLSRSDRFYGQGENYWRGPIWINMNYMVLSSLYKNYMQVSGPYQELATAIYNELRVNVVNTVYREWARSGIFYEQYNSETGVGQRTKGFTGWTSLVVNILSEQY</sequence>
<evidence type="ECO:0000259" key="15">
    <source>
        <dbReference type="Pfam" id="PF03200"/>
    </source>
</evidence>
<evidence type="ECO:0000256" key="6">
    <source>
        <dbReference type="ARBA" id="ARBA00022968"/>
    </source>
</evidence>
<feature type="domain" description="Glycosyl hydrolase family 63 C-terminal" evidence="15">
    <location>
        <begin position="309"/>
        <end position="823"/>
    </location>
</feature>
<evidence type="ECO:0000313" key="18">
    <source>
        <dbReference type="JaponicusDB" id="SJAG_04363"/>
    </source>
</evidence>
<evidence type="ECO:0000256" key="5">
    <source>
        <dbReference type="ARBA" id="ARBA00022824"/>
    </source>
</evidence>
<keyword evidence="14" id="KW-0732">Signal</keyword>
<dbReference type="OMA" id="FNWYNTT"/>
<evidence type="ECO:0000256" key="7">
    <source>
        <dbReference type="ARBA" id="ARBA00022989"/>
    </source>
</evidence>
<dbReference type="GO" id="GO:0006488">
    <property type="term" value="P:dolichol-linked oligosaccharide biosynthetic process"/>
    <property type="evidence" value="ECO:0007669"/>
    <property type="project" value="EnsemblFungi"/>
</dbReference>
<dbReference type="GO" id="GO:0006487">
    <property type="term" value="P:protein N-linked glycosylation"/>
    <property type="evidence" value="ECO:0000318"/>
    <property type="project" value="GO_Central"/>
</dbReference>
<evidence type="ECO:0000256" key="1">
    <source>
        <dbReference type="ARBA" id="ARBA00004648"/>
    </source>
</evidence>
<dbReference type="EMBL" id="KE651167">
    <property type="protein sequence ID" value="EEB09180.1"/>
    <property type="molecule type" value="Genomic_DNA"/>
</dbReference>
<keyword evidence="9 13" id="KW-0325">Glycoprotein</keyword>
<keyword evidence="5 12" id="KW-0256">Endoplasmic reticulum</keyword>
<dbReference type="Pfam" id="PF16923">
    <property type="entry name" value="Glyco_hydro_63N"/>
    <property type="match status" value="1"/>
</dbReference>
<dbReference type="GeneID" id="7050915"/>
<dbReference type="VEuPathDB" id="FungiDB:SJAG_04363"/>
<gene>
    <name evidence="18" type="primary">gls1</name>
    <name evidence="17" type="ORF">SJAG_04363</name>
</gene>
<dbReference type="Proteomes" id="UP000001744">
    <property type="component" value="Unassembled WGS sequence"/>
</dbReference>
<evidence type="ECO:0000256" key="8">
    <source>
        <dbReference type="ARBA" id="ARBA00023136"/>
    </source>
</evidence>
<dbReference type="JaponicusDB" id="SJAG_04363">
    <property type="gene designation" value="gls1"/>
</dbReference>
<dbReference type="InterPro" id="IPR038518">
    <property type="entry name" value="Glyco_hydro_63N_sf"/>
</dbReference>
<comment type="pathway">
    <text evidence="13">Glycan metabolism; N-glycan degradation.</text>
</comment>
<dbReference type="GO" id="GO:0070880">
    <property type="term" value="P:fungal-type cell wall beta-glucan biosynthetic process"/>
    <property type="evidence" value="ECO:0007669"/>
    <property type="project" value="EnsemblFungi"/>
</dbReference>
<evidence type="ECO:0000313" key="19">
    <source>
        <dbReference type="Proteomes" id="UP000001744"/>
    </source>
</evidence>
<dbReference type="STRING" id="402676.B6K6M6"/>
<keyword evidence="3" id="KW-0812">Transmembrane</keyword>
<feature type="chain" id="PRO_5002847536" description="Mannosyl-oligosaccharide glucosidase" evidence="14">
    <location>
        <begin position="27"/>
        <end position="825"/>
    </location>
</feature>
<evidence type="ECO:0000256" key="9">
    <source>
        <dbReference type="ARBA" id="ARBA00023180"/>
    </source>
</evidence>
<dbReference type="HOGENOM" id="CLU_007380_1_0_1"/>
<dbReference type="PANTHER" id="PTHR10412:SF11">
    <property type="entry name" value="MANNOSYL-OLIGOSACCHARIDE GLUCOSIDASE"/>
    <property type="match status" value="1"/>
</dbReference>
<evidence type="ECO:0000256" key="12">
    <source>
        <dbReference type="RuleBase" id="RU368089"/>
    </source>
</evidence>
<proteinExistence type="inferred from homology"/>
<feature type="signal peptide" evidence="14">
    <location>
        <begin position="1"/>
        <end position="26"/>
    </location>
</feature>
<keyword evidence="6" id="KW-0735">Signal-anchor</keyword>
<keyword evidence="7" id="KW-1133">Transmembrane helix</keyword>
<dbReference type="GO" id="GO:0004573">
    <property type="term" value="F:Glc3Man9GlcNAc2 oligosaccharide glucosidase activity"/>
    <property type="evidence" value="ECO:0000318"/>
    <property type="project" value="GO_Central"/>
</dbReference>
<dbReference type="EC" id="3.2.1.106" evidence="11 12"/>